<name>A0A8H7AGW9_9EURO</name>
<comment type="caution">
    <text evidence="2">The sequence shown here is derived from an EMBL/GenBank/DDBJ whole genome shotgun (WGS) entry which is preliminary data.</text>
</comment>
<feature type="compositionally biased region" description="Polar residues" evidence="1">
    <location>
        <begin position="1"/>
        <end position="16"/>
    </location>
</feature>
<feature type="compositionally biased region" description="Basic and acidic residues" evidence="1">
    <location>
        <begin position="381"/>
        <end position="391"/>
    </location>
</feature>
<feature type="region of interest" description="Disordered" evidence="1">
    <location>
        <begin position="1"/>
        <end position="58"/>
    </location>
</feature>
<evidence type="ECO:0000256" key="1">
    <source>
        <dbReference type="SAM" id="MobiDB-lite"/>
    </source>
</evidence>
<gene>
    <name evidence="2" type="ORF">GJ744_011137</name>
</gene>
<feature type="compositionally biased region" description="Basic and acidic residues" evidence="1">
    <location>
        <begin position="658"/>
        <end position="668"/>
    </location>
</feature>
<feature type="region of interest" description="Disordered" evidence="1">
    <location>
        <begin position="342"/>
        <end position="394"/>
    </location>
</feature>
<evidence type="ECO:0000313" key="2">
    <source>
        <dbReference type="EMBL" id="KAF7506896.1"/>
    </source>
</evidence>
<accession>A0A8H7AGW9</accession>
<feature type="compositionally biased region" description="Low complexity" evidence="1">
    <location>
        <begin position="35"/>
        <end position="48"/>
    </location>
</feature>
<sequence length="680" mass="76784">MTSRAGFSGPNLSTGRRPQGRSALGRLAGSATPAGRGLDSSMLLSGDGSNEEGDSTTAAQTNQLSENVQTPTEGDAVVASIAANPGLGAFTTRVTRVARREGLPPLHLQPCAPAPTQAQQADRIVALRNQIRYTFAIQPHILQRHLRNNNWNVIEAADAFWEEEEAARSSNVLPQDYEIPMGRSVETSRLRARTALRRRLNTSSRDTNSTPLTNSAIFGLLQRNHWVLSDAEEDYHAKKGNIDDIIDAYSSLRAPRPSLVEEDARLASFLSLTSTNSIYAARRHLQQHGWDYARAVDGWRRMRALPEDRAPKLINTKGFVHETQPNDGLRYNNANHPPYPYSYWREALDVPDDDDSSGPPSSTDGASDSSLSEIEDDSDDMDKPTCEKSERNGYLIEYDPKPAVLNCPEPSKLRVEMIRKRDYKMVIFKGHEGRHRNSTEPNRRFRWHDEEREDGEVYVEFDWSNPDHIRQLNKWRQQFHRRQAPDTITPQVMQYHPLEEEYLWQKHAEHVEEEVGKGRIDPTDGSSLPLMVTRARKREWADALNKRFAGKTDVNGVHLSDEPRPLRHFTSVDSARYRMQSIVRDFGVGLAQRRGVRQGLGKKYHTGKRLRAIRFESRSNEDDEDDIGESSGTNEGNYDRSSDSGAEAGAGKRKKHNRDNGRAEDRRKLAQLNVNPVMAA</sequence>
<dbReference type="AlphaFoldDB" id="A0A8H7AGW9"/>
<dbReference type="Pfam" id="PF14555">
    <property type="entry name" value="UBA_4"/>
    <property type="match status" value="1"/>
</dbReference>
<dbReference type="EMBL" id="JAACFV010000078">
    <property type="protein sequence ID" value="KAF7506896.1"/>
    <property type="molecule type" value="Genomic_DNA"/>
</dbReference>
<protein>
    <submittedName>
        <fullName evidence="2">Uncharacterized protein</fullName>
    </submittedName>
</protein>
<keyword evidence="3" id="KW-1185">Reference proteome</keyword>
<dbReference type="Proteomes" id="UP000606974">
    <property type="component" value="Unassembled WGS sequence"/>
</dbReference>
<reference evidence="2" key="1">
    <citation type="submission" date="2020-02" db="EMBL/GenBank/DDBJ databases">
        <authorList>
            <person name="Palmer J.M."/>
        </authorList>
    </citation>
    <scope>NUCLEOTIDE SEQUENCE</scope>
    <source>
        <strain evidence="2">EPUS1.4</strain>
        <tissue evidence="2">Thallus</tissue>
    </source>
</reference>
<feature type="region of interest" description="Disordered" evidence="1">
    <location>
        <begin position="615"/>
        <end position="680"/>
    </location>
</feature>
<evidence type="ECO:0000313" key="3">
    <source>
        <dbReference type="Proteomes" id="UP000606974"/>
    </source>
</evidence>
<feature type="compositionally biased region" description="Low complexity" evidence="1">
    <location>
        <begin position="357"/>
        <end position="372"/>
    </location>
</feature>
<proteinExistence type="predicted"/>
<dbReference type="OrthoDB" id="4147016at2759"/>
<organism evidence="2 3">
    <name type="scientific">Endocarpon pusillum</name>
    <dbReference type="NCBI Taxonomy" id="364733"/>
    <lineage>
        <taxon>Eukaryota</taxon>
        <taxon>Fungi</taxon>
        <taxon>Dikarya</taxon>
        <taxon>Ascomycota</taxon>
        <taxon>Pezizomycotina</taxon>
        <taxon>Eurotiomycetes</taxon>
        <taxon>Chaetothyriomycetidae</taxon>
        <taxon>Verrucariales</taxon>
        <taxon>Verrucariaceae</taxon>
        <taxon>Endocarpon</taxon>
    </lineage>
</organism>